<dbReference type="GO" id="GO:0005634">
    <property type="term" value="C:nucleus"/>
    <property type="evidence" value="ECO:0007669"/>
    <property type="project" value="UniProtKB-SubCell"/>
</dbReference>
<dbReference type="GO" id="GO:0008270">
    <property type="term" value="F:zinc ion binding"/>
    <property type="evidence" value="ECO:0007669"/>
    <property type="project" value="UniProtKB-KW"/>
</dbReference>
<dbReference type="PROSITE" id="PS50157">
    <property type="entry name" value="ZINC_FINGER_C2H2_2"/>
    <property type="match status" value="4"/>
</dbReference>
<feature type="domain" description="C2H2-type" evidence="9">
    <location>
        <begin position="510"/>
        <end position="537"/>
    </location>
</feature>
<evidence type="ECO:0000256" key="1">
    <source>
        <dbReference type="ARBA" id="ARBA00004123"/>
    </source>
</evidence>
<dbReference type="FunFam" id="3.30.160.60:FF:000065">
    <property type="entry name" value="B-cell CLL/lymphoma 6, member B"/>
    <property type="match status" value="1"/>
</dbReference>
<feature type="compositionally biased region" description="Polar residues" evidence="8">
    <location>
        <begin position="364"/>
        <end position="387"/>
    </location>
</feature>
<evidence type="ECO:0000256" key="7">
    <source>
        <dbReference type="PROSITE-ProRule" id="PRU00042"/>
    </source>
</evidence>
<keyword evidence="5" id="KW-0862">Zinc</keyword>
<dbReference type="AlphaFoldDB" id="A0AA88IHP4"/>
<accession>A0AA88IHP4</accession>
<dbReference type="Pfam" id="PF13894">
    <property type="entry name" value="zf-C2H2_4"/>
    <property type="match status" value="1"/>
</dbReference>
<feature type="region of interest" description="Disordered" evidence="8">
    <location>
        <begin position="307"/>
        <end position="334"/>
    </location>
</feature>
<keyword evidence="11" id="KW-1185">Reference proteome</keyword>
<dbReference type="GO" id="GO:0000981">
    <property type="term" value="F:DNA-binding transcription factor activity, RNA polymerase II-specific"/>
    <property type="evidence" value="ECO:0007669"/>
    <property type="project" value="TreeGrafter"/>
</dbReference>
<keyword evidence="6" id="KW-0539">Nucleus</keyword>
<keyword evidence="4 7" id="KW-0863">Zinc-finger</keyword>
<proteinExistence type="predicted"/>
<dbReference type="Pfam" id="PF00096">
    <property type="entry name" value="zf-C2H2"/>
    <property type="match status" value="2"/>
</dbReference>
<keyword evidence="2" id="KW-0479">Metal-binding</keyword>
<dbReference type="PROSITE" id="PS00028">
    <property type="entry name" value="ZINC_FINGER_C2H2_1"/>
    <property type="match status" value="4"/>
</dbReference>
<dbReference type="SMART" id="SM00355">
    <property type="entry name" value="ZnF_C2H2"/>
    <property type="match status" value="4"/>
</dbReference>
<feature type="domain" description="C2H2-type" evidence="9">
    <location>
        <begin position="482"/>
        <end position="509"/>
    </location>
</feature>
<feature type="domain" description="C2H2-type" evidence="9">
    <location>
        <begin position="426"/>
        <end position="453"/>
    </location>
</feature>
<dbReference type="InterPro" id="IPR036236">
    <property type="entry name" value="Znf_C2H2_sf"/>
</dbReference>
<evidence type="ECO:0000256" key="8">
    <source>
        <dbReference type="SAM" id="MobiDB-lite"/>
    </source>
</evidence>
<protein>
    <recommendedName>
        <fullName evidence="9">C2H2-type domain-containing protein</fullName>
    </recommendedName>
</protein>
<dbReference type="Gene3D" id="3.30.160.60">
    <property type="entry name" value="Classic Zinc Finger"/>
    <property type="match status" value="3"/>
</dbReference>
<feature type="domain" description="C2H2-type" evidence="9">
    <location>
        <begin position="454"/>
        <end position="481"/>
    </location>
</feature>
<evidence type="ECO:0000256" key="6">
    <source>
        <dbReference type="ARBA" id="ARBA00023242"/>
    </source>
</evidence>
<evidence type="ECO:0000259" key="9">
    <source>
        <dbReference type="PROSITE" id="PS50157"/>
    </source>
</evidence>
<comment type="caution">
    <text evidence="10">The sequence shown here is derived from an EMBL/GenBank/DDBJ whole genome shotgun (WGS) entry which is preliminary data.</text>
</comment>
<organism evidence="10 11">
    <name type="scientific">Channa striata</name>
    <name type="common">Snakehead murrel</name>
    <name type="synonym">Ophicephalus striatus</name>
    <dbReference type="NCBI Taxonomy" id="64152"/>
    <lineage>
        <taxon>Eukaryota</taxon>
        <taxon>Metazoa</taxon>
        <taxon>Chordata</taxon>
        <taxon>Craniata</taxon>
        <taxon>Vertebrata</taxon>
        <taxon>Euteleostomi</taxon>
        <taxon>Actinopterygii</taxon>
        <taxon>Neopterygii</taxon>
        <taxon>Teleostei</taxon>
        <taxon>Neoteleostei</taxon>
        <taxon>Acanthomorphata</taxon>
        <taxon>Anabantaria</taxon>
        <taxon>Anabantiformes</taxon>
        <taxon>Channoidei</taxon>
        <taxon>Channidae</taxon>
        <taxon>Channa</taxon>
    </lineage>
</organism>
<evidence type="ECO:0000256" key="2">
    <source>
        <dbReference type="ARBA" id="ARBA00022723"/>
    </source>
</evidence>
<sequence length="556" mass="64066">MHKYKQATVLQQKHVCNEQEALADQQICNQYQNLGLDQKDSVPLQVKEEQEEHCTRLEEQELSVQQDLQHHVCKEEDFLTDQQFCNQDKNSSLDQEDPGPLQIKDNQEEHWTSRQCNAHRQHLTSVVFGLTPNMAANMASVQSLRDFVSERLTAAAAEILGVFEQTIVEYEEEINRQRRLLDIVWKPELKLHRIELLQQRVCNEKENLADQHICNHDQNRSLEQKNPMPPPAKEGQEEHCSSLVMRQETDLFTLTVIDVNIDDGETEPADRQQLLSHNSSVTENPDQLLQQHVCKEEEVLVDQQVCTQDKKSSTDQEDPDPLQIKDDQGEHCDSQEGEQFVLKQETKTFMLTASCEESGPEAPSYNQLLSDNSPVVESQDQNGSRDSGLSRKTELMSKNRRGNTEKVKRSSRSRTECKTDKCKQSFKCNVCGKVFISRYKINRHVKIHEAKPLHTCDKCDQSFQLKNSLASHMRTHIVKKPHFCKTCGKCFQYRKECVDHMHIQHSQSPFLCKICKKGFKSKNGYLVHVRTHTGETPTPANSVRKDLMPDHHCAFT</sequence>
<reference evidence="10" key="1">
    <citation type="submission" date="2023-07" db="EMBL/GenBank/DDBJ databases">
        <title>Chromosome-level Genome Assembly of Striped Snakehead (Channa striata).</title>
        <authorList>
            <person name="Liu H."/>
        </authorList>
    </citation>
    <scope>NUCLEOTIDE SEQUENCE</scope>
    <source>
        <strain evidence="10">Gz</strain>
        <tissue evidence="10">Muscle</tissue>
    </source>
</reference>
<feature type="region of interest" description="Disordered" evidence="8">
    <location>
        <begin position="355"/>
        <end position="412"/>
    </location>
</feature>
<comment type="subcellular location">
    <subcellularLocation>
        <location evidence="1">Nucleus</location>
    </subcellularLocation>
</comment>
<evidence type="ECO:0000313" key="11">
    <source>
        <dbReference type="Proteomes" id="UP001187415"/>
    </source>
</evidence>
<dbReference type="SUPFAM" id="SSF57667">
    <property type="entry name" value="beta-beta-alpha zinc fingers"/>
    <property type="match status" value="2"/>
</dbReference>
<feature type="region of interest" description="Disordered" evidence="8">
    <location>
        <begin position="216"/>
        <end position="240"/>
    </location>
</feature>
<keyword evidence="3" id="KW-0677">Repeat</keyword>
<feature type="compositionally biased region" description="Basic and acidic residues" evidence="8">
    <location>
        <begin position="388"/>
        <end position="412"/>
    </location>
</feature>
<evidence type="ECO:0000256" key="5">
    <source>
        <dbReference type="ARBA" id="ARBA00022833"/>
    </source>
</evidence>
<dbReference type="PANTHER" id="PTHR24394">
    <property type="entry name" value="ZINC FINGER PROTEIN"/>
    <property type="match status" value="1"/>
</dbReference>
<dbReference type="PANTHER" id="PTHR24394:SF29">
    <property type="entry name" value="MYONEURIN"/>
    <property type="match status" value="1"/>
</dbReference>
<evidence type="ECO:0000256" key="4">
    <source>
        <dbReference type="ARBA" id="ARBA00022771"/>
    </source>
</evidence>
<dbReference type="Proteomes" id="UP001187415">
    <property type="component" value="Unassembled WGS sequence"/>
</dbReference>
<dbReference type="EMBL" id="JAUPFM010000043">
    <property type="protein sequence ID" value="KAK2814460.1"/>
    <property type="molecule type" value="Genomic_DNA"/>
</dbReference>
<evidence type="ECO:0000256" key="3">
    <source>
        <dbReference type="ARBA" id="ARBA00022737"/>
    </source>
</evidence>
<feature type="compositionally biased region" description="Basic and acidic residues" evidence="8">
    <location>
        <begin position="323"/>
        <end position="334"/>
    </location>
</feature>
<name>A0AA88IHP4_CHASR</name>
<dbReference type="InterPro" id="IPR013087">
    <property type="entry name" value="Znf_C2H2_type"/>
</dbReference>
<evidence type="ECO:0000313" key="10">
    <source>
        <dbReference type="EMBL" id="KAK2814460.1"/>
    </source>
</evidence>
<gene>
    <name evidence="10" type="ORF">Q5P01_000409</name>
</gene>